<dbReference type="GO" id="GO:0051301">
    <property type="term" value="P:cell division"/>
    <property type="evidence" value="ECO:0007669"/>
    <property type="project" value="UniProtKB-UniRule"/>
</dbReference>
<evidence type="ECO:0000256" key="7">
    <source>
        <dbReference type="ARBA" id="ARBA00023242"/>
    </source>
</evidence>
<feature type="coiled-coil region" evidence="11">
    <location>
        <begin position="376"/>
        <end position="420"/>
    </location>
</feature>
<evidence type="ECO:0000256" key="10">
    <source>
        <dbReference type="RuleBase" id="RU368072"/>
    </source>
</evidence>
<feature type="coiled-coil region" evidence="11">
    <location>
        <begin position="167"/>
        <end position="222"/>
    </location>
</feature>
<dbReference type="PANTHER" id="PTHR10643:SF2">
    <property type="entry name" value="KINETOCHORE PROTEIN NDC80 HOMOLOG"/>
    <property type="match status" value="1"/>
</dbReference>
<sequence>MTSLFNSKFSDLQVPAIFRGLGYPTVIKPSTMQTIGASHSWPTLLGALTWLIGVVETYNSLQGQAGQNLLLGGDDSDGALKAYKYSWLNAGFKKFQENRSALNDENFFDAKVQALRAWYEQQEDFDAQQRAIQATLAQIAEECAELRVDKGKMENLRESIASLDGDIKKAECYNREVEEDVNRILEEYKTLEVEANAVAERTEQQRAKKKELEALIKDQEESKGLSDNDARALIAEFDQNKLTIRKLKSESEELCKQHWLAVPKSRNAFAEQKSRYHELVLNLKNLYSVINSQDVLVIEDNASNERDLYEAVSNIKFLIDDTEKKFLQRGLDLEQLVRQSTSEVEVVKQQCSVESGKLRERQRMESRNERQRRRDREEWDKDLIAMEACIDTLENEKEVLENKQHEIGSLKKEAREWMIRMMKDLIALGCKLDNSILED</sequence>
<reference evidence="13 14" key="1">
    <citation type="submission" date="2013-11" db="EMBL/GenBank/DDBJ databases">
        <title>Draft genome of the bovine lungworm Dictyocaulus viviparus.</title>
        <authorList>
            <person name="Mitreva M."/>
        </authorList>
    </citation>
    <scope>NUCLEOTIDE SEQUENCE [LARGE SCALE GENOMIC DNA]</scope>
    <source>
        <strain evidence="13 14">HannoverDv2000</strain>
    </source>
</reference>
<keyword evidence="2 10" id="KW-0158">Chromosome</keyword>
<dbReference type="EMBL" id="KN716182">
    <property type="protein sequence ID" value="KJH51488.1"/>
    <property type="molecule type" value="Genomic_DNA"/>
</dbReference>
<dbReference type="OrthoDB" id="7459479at2759"/>
<evidence type="ECO:0000256" key="8">
    <source>
        <dbReference type="ARBA" id="ARBA00023306"/>
    </source>
</evidence>
<evidence type="ECO:0000313" key="13">
    <source>
        <dbReference type="EMBL" id="KJH51488.1"/>
    </source>
</evidence>
<dbReference type="Proteomes" id="UP000053766">
    <property type="component" value="Unassembled WGS sequence"/>
</dbReference>
<feature type="domain" description="Kinetochore protein Ndc80 CH" evidence="12">
    <location>
        <begin position="10"/>
        <end position="60"/>
    </location>
</feature>
<keyword evidence="6 11" id="KW-0175">Coiled coil</keyword>
<dbReference type="Pfam" id="PF03801">
    <property type="entry name" value="Ndc80_HEC"/>
    <property type="match status" value="1"/>
</dbReference>
<dbReference type="GO" id="GO:0031262">
    <property type="term" value="C:Ndc80 complex"/>
    <property type="evidence" value="ECO:0007669"/>
    <property type="project" value="UniProtKB-UniRule"/>
</dbReference>
<keyword evidence="7 10" id="KW-0539">Nucleus</keyword>
<evidence type="ECO:0000313" key="14">
    <source>
        <dbReference type="Proteomes" id="UP000053766"/>
    </source>
</evidence>
<comment type="subunit">
    <text evidence="10">Component of the NDC80 complex.</text>
</comment>
<dbReference type="InterPro" id="IPR055260">
    <property type="entry name" value="Ndc80_CH"/>
</dbReference>
<keyword evidence="4 10" id="KW-0498">Mitosis</keyword>
<evidence type="ECO:0000259" key="12">
    <source>
        <dbReference type="Pfam" id="PF03801"/>
    </source>
</evidence>
<dbReference type="GO" id="GO:0051315">
    <property type="term" value="P:attachment of mitotic spindle microtubules to kinetochore"/>
    <property type="evidence" value="ECO:0007669"/>
    <property type="project" value="UniProtKB-UniRule"/>
</dbReference>
<organism evidence="13 14">
    <name type="scientific">Dictyocaulus viviparus</name>
    <name type="common">Bovine lungworm</name>
    <dbReference type="NCBI Taxonomy" id="29172"/>
    <lineage>
        <taxon>Eukaryota</taxon>
        <taxon>Metazoa</taxon>
        <taxon>Ecdysozoa</taxon>
        <taxon>Nematoda</taxon>
        <taxon>Chromadorea</taxon>
        <taxon>Rhabditida</taxon>
        <taxon>Rhabditina</taxon>
        <taxon>Rhabditomorpha</taxon>
        <taxon>Strongyloidea</taxon>
        <taxon>Metastrongylidae</taxon>
        <taxon>Dictyocaulus</taxon>
    </lineage>
</organism>
<comment type="function">
    <text evidence="10">Acts as a component of the essential kinetochore-associated NDC80 complex, which is required for chromosome segregation and spindle checkpoint activity.</text>
</comment>
<dbReference type="InterPro" id="IPR005550">
    <property type="entry name" value="Kinetochore_Ndc80"/>
</dbReference>
<evidence type="ECO:0000256" key="9">
    <source>
        <dbReference type="ARBA" id="ARBA00023328"/>
    </source>
</evidence>
<dbReference type="PANTHER" id="PTHR10643">
    <property type="entry name" value="KINETOCHORE PROTEIN NDC80"/>
    <property type="match status" value="1"/>
</dbReference>
<keyword evidence="3 10" id="KW-0132">Cell division</keyword>
<keyword evidence="9 10" id="KW-0137">Centromere</keyword>
<evidence type="ECO:0000256" key="5">
    <source>
        <dbReference type="ARBA" id="ARBA00022838"/>
    </source>
</evidence>
<evidence type="ECO:0000256" key="6">
    <source>
        <dbReference type="ARBA" id="ARBA00023054"/>
    </source>
</evidence>
<keyword evidence="14" id="KW-1185">Reference proteome</keyword>
<evidence type="ECO:0000256" key="11">
    <source>
        <dbReference type="SAM" id="Coils"/>
    </source>
</evidence>
<evidence type="ECO:0000256" key="4">
    <source>
        <dbReference type="ARBA" id="ARBA00022776"/>
    </source>
</evidence>
<evidence type="ECO:0000256" key="3">
    <source>
        <dbReference type="ARBA" id="ARBA00022618"/>
    </source>
</evidence>
<dbReference type="Gene3D" id="1.10.418.30">
    <property type="entry name" value="Ncd80 complex, Ncd80 subunit"/>
    <property type="match status" value="1"/>
</dbReference>
<dbReference type="STRING" id="29172.A0A0D8Y3N9"/>
<name>A0A0D8Y3N9_DICVI</name>
<dbReference type="InterPro" id="IPR038273">
    <property type="entry name" value="Ndc80_sf"/>
</dbReference>
<gene>
    <name evidence="13" type="ORF">DICVIV_02321</name>
</gene>
<evidence type="ECO:0000256" key="1">
    <source>
        <dbReference type="ARBA" id="ARBA00007050"/>
    </source>
</evidence>
<protein>
    <recommendedName>
        <fullName evidence="10">Kinetochore protein NDC80</fullName>
    </recommendedName>
</protein>
<proteinExistence type="inferred from homology"/>
<dbReference type="AlphaFoldDB" id="A0A0D8Y3N9"/>
<keyword evidence="8 10" id="KW-0131">Cell cycle</keyword>
<comment type="similarity">
    <text evidence="1 10">Belongs to the NDC80/HEC1 family.</text>
</comment>
<keyword evidence="5 10" id="KW-0995">Kinetochore</keyword>
<dbReference type="GO" id="GO:0005634">
    <property type="term" value="C:nucleus"/>
    <property type="evidence" value="ECO:0007669"/>
    <property type="project" value="UniProtKB-SubCell"/>
</dbReference>
<evidence type="ECO:0000256" key="2">
    <source>
        <dbReference type="ARBA" id="ARBA00022454"/>
    </source>
</evidence>
<accession>A0A0D8Y3N9</accession>
<reference evidence="14" key="2">
    <citation type="journal article" date="2016" name="Sci. Rep.">
        <title>Dictyocaulus viviparus genome, variome and transcriptome elucidate lungworm biology and support future intervention.</title>
        <authorList>
            <person name="McNulty S.N."/>
            <person name="Strube C."/>
            <person name="Rosa B.A."/>
            <person name="Martin J.C."/>
            <person name="Tyagi R."/>
            <person name="Choi Y.J."/>
            <person name="Wang Q."/>
            <person name="Hallsworth Pepin K."/>
            <person name="Zhang X."/>
            <person name="Ozersky P."/>
            <person name="Wilson R.K."/>
            <person name="Sternberg P.W."/>
            <person name="Gasser R.B."/>
            <person name="Mitreva M."/>
        </authorList>
    </citation>
    <scope>NUCLEOTIDE SEQUENCE [LARGE SCALE GENOMIC DNA]</scope>
    <source>
        <strain evidence="14">HannoverDv2000</strain>
    </source>
</reference>
<comment type="subcellular location">
    <subcellularLocation>
        <location evidence="10">Chromosome</location>
        <location evidence="10">Centromere</location>
        <location evidence="10">Kinetochore</location>
    </subcellularLocation>
    <subcellularLocation>
        <location evidence="10">Nucleus</location>
    </subcellularLocation>
</comment>